<keyword evidence="10" id="KW-1185">Reference proteome</keyword>
<keyword evidence="6" id="KW-1133">Transmembrane helix</keyword>
<organism evidence="9 10">
    <name type="scientific">Periconia digitata</name>
    <dbReference type="NCBI Taxonomy" id="1303443"/>
    <lineage>
        <taxon>Eukaryota</taxon>
        <taxon>Fungi</taxon>
        <taxon>Dikarya</taxon>
        <taxon>Ascomycota</taxon>
        <taxon>Pezizomycotina</taxon>
        <taxon>Dothideomycetes</taxon>
        <taxon>Pleosporomycetidae</taxon>
        <taxon>Pleosporales</taxon>
        <taxon>Massarineae</taxon>
        <taxon>Periconiaceae</taxon>
        <taxon>Periconia</taxon>
    </lineage>
</organism>
<sequence length="378" mass="39481">MFTPLESTLGAFLLHQSTSLLLHNNGLVLGCSGFLRNLLSTSPSPTTITFVLGMATSVPVLKLLLPSILTSYPAAPSSLQSAFVTAGIGALVGWGTKASNGCTSGHMLCGLSRLSARSAVAVALFFPAAILTHHLAHPSLLTQECAGDIPCYTPVYPPREEALSLVAFTVLAILLSRALPRIVARFPASSPPTPPPSSSSSSTSPAARKQISPTHTPSLPNLTTTFLSGLNFALGLQISQMSSPAKVSSFLSFPSLHNWDPSLALILVFGVLPNYLDNYFRGHPYAADDATSSSATAAAAAAAAGEKNKTKTPKFANSYQVSNKTLRDGDWRFVVGAVVFGVGWGLTGTCPGPALVRGVVQPQWGALWMGGFWVGGLF</sequence>
<dbReference type="InterPro" id="IPR007272">
    <property type="entry name" value="Sulf_transp_TsuA/YedE"/>
</dbReference>
<feature type="compositionally biased region" description="Low complexity" evidence="8">
    <location>
        <begin position="198"/>
        <end position="207"/>
    </location>
</feature>
<feature type="region of interest" description="Disordered" evidence="8">
    <location>
        <begin position="188"/>
        <end position="220"/>
    </location>
</feature>
<dbReference type="PANTHER" id="PTHR30574:SF1">
    <property type="entry name" value="SULPHUR TRANSPORT DOMAIN-CONTAINING PROTEIN"/>
    <property type="match status" value="1"/>
</dbReference>
<dbReference type="Proteomes" id="UP001152607">
    <property type="component" value="Unassembled WGS sequence"/>
</dbReference>
<feature type="compositionally biased region" description="Polar residues" evidence="8">
    <location>
        <begin position="211"/>
        <end position="220"/>
    </location>
</feature>
<keyword evidence="4" id="KW-0997">Cell inner membrane</keyword>
<keyword evidence="2" id="KW-0813">Transport</keyword>
<dbReference type="EMBL" id="CAOQHR010000001">
    <property type="protein sequence ID" value="CAI6265178.1"/>
    <property type="molecule type" value="Genomic_DNA"/>
</dbReference>
<evidence type="ECO:0000256" key="8">
    <source>
        <dbReference type="SAM" id="MobiDB-lite"/>
    </source>
</evidence>
<dbReference type="Pfam" id="PF20398">
    <property type="entry name" value="DUF6691"/>
    <property type="match status" value="2"/>
</dbReference>
<protein>
    <recommendedName>
        <fullName evidence="11">YeeE/YedE family integral membrane protein</fullName>
    </recommendedName>
</protein>
<keyword evidence="7" id="KW-0472">Membrane</keyword>
<comment type="subcellular location">
    <subcellularLocation>
        <location evidence="1">Cell inner membrane</location>
        <topology evidence="1">Multi-pass membrane protein</topology>
    </subcellularLocation>
</comment>
<evidence type="ECO:0000256" key="5">
    <source>
        <dbReference type="ARBA" id="ARBA00022692"/>
    </source>
</evidence>
<evidence type="ECO:0000313" key="10">
    <source>
        <dbReference type="Proteomes" id="UP001152607"/>
    </source>
</evidence>
<evidence type="ECO:0000256" key="3">
    <source>
        <dbReference type="ARBA" id="ARBA00022475"/>
    </source>
</evidence>
<dbReference type="OrthoDB" id="10254418at2759"/>
<evidence type="ECO:0000256" key="4">
    <source>
        <dbReference type="ARBA" id="ARBA00022519"/>
    </source>
</evidence>
<accession>A0A9W4XE76</accession>
<dbReference type="AlphaFoldDB" id="A0A9W4XE76"/>
<dbReference type="GO" id="GO:0005886">
    <property type="term" value="C:plasma membrane"/>
    <property type="evidence" value="ECO:0007669"/>
    <property type="project" value="UniProtKB-SubCell"/>
</dbReference>
<evidence type="ECO:0000256" key="1">
    <source>
        <dbReference type="ARBA" id="ARBA00004429"/>
    </source>
</evidence>
<evidence type="ECO:0000256" key="6">
    <source>
        <dbReference type="ARBA" id="ARBA00022989"/>
    </source>
</evidence>
<keyword evidence="5" id="KW-0812">Transmembrane</keyword>
<dbReference type="PANTHER" id="PTHR30574">
    <property type="entry name" value="INNER MEMBRANE PROTEIN YEDE"/>
    <property type="match status" value="1"/>
</dbReference>
<evidence type="ECO:0000313" key="9">
    <source>
        <dbReference type="EMBL" id="CAI6265178.1"/>
    </source>
</evidence>
<comment type="caution">
    <text evidence="9">The sequence shown here is derived from an EMBL/GenBank/DDBJ whole genome shotgun (WGS) entry which is preliminary data.</text>
</comment>
<proteinExistence type="predicted"/>
<keyword evidence="3" id="KW-1003">Cell membrane</keyword>
<name>A0A9W4XE76_9PLEO</name>
<dbReference type="InterPro" id="IPR046513">
    <property type="entry name" value="DUF6691"/>
</dbReference>
<evidence type="ECO:0000256" key="2">
    <source>
        <dbReference type="ARBA" id="ARBA00022448"/>
    </source>
</evidence>
<evidence type="ECO:0000256" key="7">
    <source>
        <dbReference type="ARBA" id="ARBA00023136"/>
    </source>
</evidence>
<evidence type="ECO:0008006" key="11">
    <source>
        <dbReference type="Google" id="ProtNLM"/>
    </source>
</evidence>
<reference evidence="9" key="1">
    <citation type="submission" date="2023-01" db="EMBL/GenBank/DDBJ databases">
        <authorList>
            <person name="Van Ghelder C."/>
            <person name="Rancurel C."/>
        </authorList>
    </citation>
    <scope>NUCLEOTIDE SEQUENCE</scope>
    <source>
        <strain evidence="9">CNCM I-4278</strain>
    </source>
</reference>
<gene>
    <name evidence="9" type="ORF">PDIGIT_LOCUS1507</name>
</gene>